<proteinExistence type="predicted"/>
<dbReference type="AlphaFoldDB" id="A0AAJ1TQ61"/>
<evidence type="ECO:0008006" key="4">
    <source>
        <dbReference type="Google" id="ProtNLM"/>
    </source>
</evidence>
<sequence>MFVPEHIHIGKGGSLFLVQGANNVLSQYVDTPVVRWLLWQWRQAILTRHKRLQAMGICYKHVTIPEKLTVYDHVLDGIDLNWVLSPGVRLYHEDPYYRRFPLRAVNVGRYLQRRKLWRSILIDLVAPMRRRRDDLDLYFQTDTHWTFDGRMIGYHEICRALGAQPVRDFRRRPTQYAANWSGDLGAVCIPPWTEGATFSVLQRDAERIYASPIVEHRERSGQIGTLHTGSHTVYRNDKSQDPRRLVLFGDSYAHFAPIMLTIMLAETFREVHFVWSTQVDFGYIERVQPDIVLTEMSERFIYRAPDDAWDLEAYARDRYGDELNAPGPTDQMPGSSPIGDSASAAHQSP</sequence>
<evidence type="ECO:0000313" key="3">
    <source>
        <dbReference type="Proteomes" id="UP001223420"/>
    </source>
</evidence>
<dbReference type="EMBL" id="JAUSWL010000007">
    <property type="protein sequence ID" value="MDQ0545032.1"/>
    <property type="molecule type" value="Genomic_DNA"/>
</dbReference>
<evidence type="ECO:0000256" key="1">
    <source>
        <dbReference type="SAM" id="MobiDB-lite"/>
    </source>
</evidence>
<gene>
    <name evidence="2" type="ORF">QO001_003970</name>
</gene>
<dbReference type="Proteomes" id="UP001223420">
    <property type="component" value="Unassembled WGS sequence"/>
</dbReference>
<dbReference type="RefSeq" id="WP_230366766.1">
    <property type="nucleotide sequence ID" value="NZ_JAJALK010000007.1"/>
</dbReference>
<comment type="caution">
    <text evidence="2">The sequence shown here is derived from an EMBL/GenBank/DDBJ whole genome shotgun (WGS) entry which is preliminary data.</text>
</comment>
<feature type="region of interest" description="Disordered" evidence="1">
    <location>
        <begin position="320"/>
        <end position="349"/>
    </location>
</feature>
<organism evidence="2 3">
    <name type="scientific">Methylobacterium brachiatum</name>
    <dbReference type="NCBI Taxonomy" id="269660"/>
    <lineage>
        <taxon>Bacteria</taxon>
        <taxon>Pseudomonadati</taxon>
        <taxon>Pseudomonadota</taxon>
        <taxon>Alphaproteobacteria</taxon>
        <taxon>Hyphomicrobiales</taxon>
        <taxon>Methylobacteriaceae</taxon>
        <taxon>Methylobacterium</taxon>
    </lineage>
</organism>
<reference evidence="2" key="1">
    <citation type="submission" date="2023-07" db="EMBL/GenBank/DDBJ databases">
        <title>Genomic Encyclopedia of Type Strains, Phase IV (KMG-IV): sequencing the most valuable type-strain genomes for metagenomic binning, comparative biology and taxonomic classification.</title>
        <authorList>
            <person name="Goeker M."/>
        </authorList>
    </citation>
    <scope>NUCLEOTIDE SEQUENCE</scope>
    <source>
        <strain evidence="2">DSM 19569</strain>
    </source>
</reference>
<name>A0AAJ1TQ61_9HYPH</name>
<evidence type="ECO:0000313" key="2">
    <source>
        <dbReference type="EMBL" id="MDQ0545032.1"/>
    </source>
</evidence>
<accession>A0AAJ1TQ61</accession>
<protein>
    <recommendedName>
        <fullName evidence="4">AlgX/AlgJ SGNH hydrolase-like domain-containing protein</fullName>
    </recommendedName>
</protein>